<dbReference type="Gene3D" id="1.20.1250.20">
    <property type="entry name" value="MFS general substrate transporter like domains"/>
    <property type="match status" value="2"/>
</dbReference>
<evidence type="ECO:0000256" key="5">
    <source>
        <dbReference type="ARBA" id="ARBA00023136"/>
    </source>
</evidence>
<sequence>MTSPSISQVPEKGQTQITSSSTSPSLSASASAPSSISPDNAVEPADKWANVSPEFHKRAMRKVDLWLVGFYSLVYIFRVIDSSNYANAAIINLEEGNGIKAELGFSPSQWSWSQSIFSYSYMLFEPTNTILLKKFRPSVWMFLLILSWGVSATCSGAVQNFEGMMCVRFAIGLAEAGFYPSVLYHMAFWYKPSEMPWRIALFYSVGQLSSAISGLLAYAISHMNRLGGLSGWRWLFILEGLPAILFAFVALFGVPDYPETAKMLTPEEREYLSNRLSKAAPSGRDHNWSWAAVKSLLKSPTVYTFSVYWIGHGIGGFGVNYALPTVIYELGFTTTANSQLMNIPPYVACFLFLNTIGHFLQKKWIRPWTTAVAIESTIILCYILLITIHNSVAKYIILIIATACAGSAYPVIWPERIRALEGTVAAGIGIGLTNAMAQFSGIAGPHVYNSRFGPTYRTSYIICLCFLVLAICGVLSSWVLVWRGDRRRQREGEERGVVTESEGEGVITSEKRDGERV</sequence>
<feature type="transmembrane region" description="Helical" evidence="7">
    <location>
        <begin position="372"/>
        <end position="389"/>
    </location>
</feature>
<dbReference type="FunFam" id="1.20.1250.20:FF:000722">
    <property type="entry name" value="MFS general substrate transporter"/>
    <property type="match status" value="1"/>
</dbReference>
<reference evidence="10" key="1">
    <citation type="journal article" date="2016" name="Genome Announc.">
        <title>Draft genome sequences of fungus Aspergillus calidoustus.</title>
        <authorList>
            <person name="Horn F."/>
            <person name="Linde J."/>
            <person name="Mattern D.J."/>
            <person name="Walther G."/>
            <person name="Guthke R."/>
            <person name="Scherlach K."/>
            <person name="Martin K."/>
            <person name="Brakhage A.A."/>
            <person name="Petzke L."/>
            <person name="Valiante V."/>
        </authorList>
    </citation>
    <scope>NUCLEOTIDE SEQUENCE [LARGE SCALE GENOMIC DNA]</scope>
    <source>
        <strain evidence="10">SF006504</strain>
    </source>
</reference>
<keyword evidence="5 7" id="KW-0472">Membrane</keyword>
<accession>A0A0U5GEU9</accession>
<dbReference type="InterPro" id="IPR036259">
    <property type="entry name" value="MFS_trans_sf"/>
</dbReference>
<dbReference type="InterPro" id="IPR011701">
    <property type="entry name" value="MFS"/>
</dbReference>
<evidence type="ECO:0000256" key="3">
    <source>
        <dbReference type="ARBA" id="ARBA00022692"/>
    </source>
</evidence>
<dbReference type="AlphaFoldDB" id="A0A0U5GEU9"/>
<dbReference type="SUPFAM" id="SSF103473">
    <property type="entry name" value="MFS general substrate transporter"/>
    <property type="match status" value="1"/>
</dbReference>
<evidence type="ECO:0000256" key="4">
    <source>
        <dbReference type="ARBA" id="ARBA00022989"/>
    </source>
</evidence>
<feature type="transmembrane region" description="Helical" evidence="7">
    <location>
        <begin position="343"/>
        <end position="360"/>
    </location>
</feature>
<dbReference type="Proteomes" id="UP000054771">
    <property type="component" value="Unassembled WGS sequence"/>
</dbReference>
<dbReference type="GO" id="GO:0022857">
    <property type="term" value="F:transmembrane transporter activity"/>
    <property type="evidence" value="ECO:0007669"/>
    <property type="project" value="InterPro"/>
</dbReference>
<dbReference type="PANTHER" id="PTHR43791">
    <property type="entry name" value="PERMEASE-RELATED"/>
    <property type="match status" value="1"/>
</dbReference>
<name>A0A0U5GEU9_ASPCI</name>
<feature type="domain" description="Major facilitator superfamily (MFS) profile" evidence="8">
    <location>
        <begin position="67"/>
        <end position="488"/>
    </location>
</feature>
<comment type="subcellular location">
    <subcellularLocation>
        <location evidence="1">Membrane</location>
        <topology evidence="1">Multi-pass membrane protein</topology>
    </subcellularLocation>
</comment>
<evidence type="ECO:0000259" key="8">
    <source>
        <dbReference type="PROSITE" id="PS50850"/>
    </source>
</evidence>
<feature type="compositionally biased region" description="Polar residues" evidence="6">
    <location>
        <begin position="1"/>
        <end position="16"/>
    </location>
</feature>
<dbReference type="Pfam" id="PF07690">
    <property type="entry name" value="MFS_1"/>
    <property type="match status" value="1"/>
</dbReference>
<dbReference type="OrthoDB" id="2985014at2759"/>
<dbReference type="EMBL" id="CDMC01000021">
    <property type="protein sequence ID" value="CEL10945.1"/>
    <property type="molecule type" value="Genomic_DNA"/>
</dbReference>
<dbReference type="GO" id="GO:0016020">
    <property type="term" value="C:membrane"/>
    <property type="evidence" value="ECO:0007669"/>
    <property type="project" value="UniProtKB-SubCell"/>
</dbReference>
<keyword evidence="4 7" id="KW-1133">Transmembrane helix</keyword>
<evidence type="ECO:0000313" key="9">
    <source>
        <dbReference type="EMBL" id="CEL10945.1"/>
    </source>
</evidence>
<evidence type="ECO:0000313" key="10">
    <source>
        <dbReference type="Proteomes" id="UP000054771"/>
    </source>
</evidence>
<gene>
    <name evidence="9" type="ORF">ASPCAL14052</name>
</gene>
<feature type="transmembrane region" description="Helical" evidence="7">
    <location>
        <begin position="302"/>
        <end position="323"/>
    </location>
</feature>
<feature type="transmembrane region" description="Helical" evidence="7">
    <location>
        <begin position="167"/>
        <end position="188"/>
    </location>
</feature>
<feature type="transmembrane region" description="Helical" evidence="7">
    <location>
        <begin position="232"/>
        <end position="254"/>
    </location>
</feature>
<evidence type="ECO:0000256" key="7">
    <source>
        <dbReference type="SAM" id="Phobius"/>
    </source>
</evidence>
<keyword evidence="2" id="KW-0813">Transport</keyword>
<evidence type="ECO:0000256" key="6">
    <source>
        <dbReference type="SAM" id="MobiDB-lite"/>
    </source>
</evidence>
<evidence type="ECO:0000256" key="1">
    <source>
        <dbReference type="ARBA" id="ARBA00004141"/>
    </source>
</evidence>
<feature type="transmembrane region" description="Helical" evidence="7">
    <location>
        <begin position="395"/>
        <end position="412"/>
    </location>
</feature>
<evidence type="ECO:0000256" key="2">
    <source>
        <dbReference type="ARBA" id="ARBA00022448"/>
    </source>
</evidence>
<proteinExistence type="predicted"/>
<keyword evidence="10" id="KW-1185">Reference proteome</keyword>
<organism evidence="9 10">
    <name type="scientific">Aspergillus calidoustus</name>
    <dbReference type="NCBI Taxonomy" id="454130"/>
    <lineage>
        <taxon>Eukaryota</taxon>
        <taxon>Fungi</taxon>
        <taxon>Dikarya</taxon>
        <taxon>Ascomycota</taxon>
        <taxon>Pezizomycotina</taxon>
        <taxon>Eurotiomycetes</taxon>
        <taxon>Eurotiomycetidae</taxon>
        <taxon>Eurotiales</taxon>
        <taxon>Aspergillaceae</taxon>
        <taxon>Aspergillus</taxon>
        <taxon>Aspergillus subgen. Nidulantes</taxon>
    </lineage>
</organism>
<protein>
    <submittedName>
        <fullName evidence="9">Putative Retrograde regulation protein 2</fullName>
    </submittedName>
</protein>
<feature type="transmembrane region" description="Helical" evidence="7">
    <location>
        <begin position="200"/>
        <end position="220"/>
    </location>
</feature>
<keyword evidence="3 7" id="KW-0812">Transmembrane</keyword>
<feature type="transmembrane region" description="Helical" evidence="7">
    <location>
        <begin position="63"/>
        <end position="80"/>
    </location>
</feature>
<feature type="transmembrane region" description="Helical" evidence="7">
    <location>
        <begin position="459"/>
        <end position="481"/>
    </location>
</feature>
<dbReference type="PROSITE" id="PS50850">
    <property type="entry name" value="MFS"/>
    <property type="match status" value="1"/>
</dbReference>
<feature type="region of interest" description="Disordered" evidence="6">
    <location>
        <begin position="1"/>
        <end position="41"/>
    </location>
</feature>
<dbReference type="OMA" id="VLYHMAF"/>
<feature type="compositionally biased region" description="Low complexity" evidence="6">
    <location>
        <begin position="17"/>
        <end position="38"/>
    </location>
</feature>
<dbReference type="InterPro" id="IPR020846">
    <property type="entry name" value="MFS_dom"/>
</dbReference>
<feature type="region of interest" description="Disordered" evidence="6">
    <location>
        <begin position="490"/>
        <end position="517"/>
    </location>
</feature>
<dbReference type="STRING" id="454130.A0A0U5GEU9"/>
<feature type="transmembrane region" description="Helical" evidence="7">
    <location>
        <begin position="139"/>
        <end position="161"/>
    </location>
</feature>
<dbReference type="PANTHER" id="PTHR43791:SF51">
    <property type="entry name" value="MAJOR FACILITATOR SUPERFAMILY (MFS) PROFILE DOMAIN-CONTAINING PROTEIN"/>
    <property type="match status" value="1"/>
</dbReference>